<feature type="domain" description="Serine aminopeptidase S33" evidence="2">
    <location>
        <begin position="42"/>
        <end position="273"/>
    </location>
</feature>
<comment type="similarity">
    <text evidence="1">Belongs to the polyketide transferase af380 family.</text>
</comment>
<dbReference type="GO" id="GO:0016787">
    <property type="term" value="F:hydrolase activity"/>
    <property type="evidence" value="ECO:0007669"/>
    <property type="project" value="UniProtKB-KW"/>
</dbReference>
<dbReference type="SUPFAM" id="SSF53474">
    <property type="entry name" value="alpha/beta-Hydrolases"/>
    <property type="match status" value="1"/>
</dbReference>
<gene>
    <name evidence="3" type="ORF">K505DRAFT_345264</name>
</gene>
<dbReference type="AlphaFoldDB" id="A0A6A6XV99"/>
<dbReference type="Gene3D" id="1.10.10.800">
    <property type="match status" value="1"/>
</dbReference>
<name>A0A6A6XV99_9PLEO</name>
<dbReference type="Pfam" id="PF12146">
    <property type="entry name" value="Hydrolase_4"/>
    <property type="match status" value="1"/>
</dbReference>
<dbReference type="InterPro" id="IPR022742">
    <property type="entry name" value="Hydrolase_4"/>
</dbReference>
<dbReference type="InterPro" id="IPR051411">
    <property type="entry name" value="Polyketide_trans_af380"/>
</dbReference>
<reference evidence="3" key="1">
    <citation type="journal article" date="2020" name="Stud. Mycol.">
        <title>101 Dothideomycetes genomes: a test case for predicting lifestyles and emergence of pathogens.</title>
        <authorList>
            <person name="Haridas S."/>
            <person name="Albert R."/>
            <person name="Binder M."/>
            <person name="Bloem J."/>
            <person name="Labutti K."/>
            <person name="Salamov A."/>
            <person name="Andreopoulos B."/>
            <person name="Baker S."/>
            <person name="Barry K."/>
            <person name="Bills G."/>
            <person name="Bluhm B."/>
            <person name="Cannon C."/>
            <person name="Castanera R."/>
            <person name="Culley D."/>
            <person name="Daum C."/>
            <person name="Ezra D."/>
            <person name="Gonzalez J."/>
            <person name="Henrissat B."/>
            <person name="Kuo A."/>
            <person name="Liang C."/>
            <person name="Lipzen A."/>
            <person name="Lutzoni F."/>
            <person name="Magnuson J."/>
            <person name="Mondo S."/>
            <person name="Nolan M."/>
            <person name="Ohm R."/>
            <person name="Pangilinan J."/>
            <person name="Park H.-J."/>
            <person name="Ramirez L."/>
            <person name="Alfaro M."/>
            <person name="Sun H."/>
            <person name="Tritt A."/>
            <person name="Yoshinaga Y."/>
            <person name="Zwiers L.-H."/>
            <person name="Turgeon B."/>
            <person name="Goodwin S."/>
            <person name="Spatafora J."/>
            <person name="Crous P."/>
            <person name="Grigoriev I."/>
        </authorList>
    </citation>
    <scope>NUCLEOTIDE SEQUENCE</scope>
    <source>
        <strain evidence="3">CBS 109.77</strain>
    </source>
</reference>
<organism evidence="3 4">
    <name type="scientific">Melanomma pulvis-pyrius CBS 109.77</name>
    <dbReference type="NCBI Taxonomy" id="1314802"/>
    <lineage>
        <taxon>Eukaryota</taxon>
        <taxon>Fungi</taxon>
        <taxon>Dikarya</taxon>
        <taxon>Ascomycota</taxon>
        <taxon>Pezizomycotina</taxon>
        <taxon>Dothideomycetes</taxon>
        <taxon>Pleosporomycetidae</taxon>
        <taxon>Pleosporales</taxon>
        <taxon>Melanommataceae</taxon>
        <taxon>Melanomma</taxon>
    </lineage>
</organism>
<dbReference type="PANTHER" id="PTHR47751:SF2">
    <property type="entry name" value="DLTD N-TERMINAL DOMAIN PROTEIN (AFU_ORTHOLOGUE AFUA_8G00380)-RELATED"/>
    <property type="match status" value="1"/>
</dbReference>
<evidence type="ECO:0000313" key="3">
    <source>
        <dbReference type="EMBL" id="KAF2800319.1"/>
    </source>
</evidence>
<dbReference type="EMBL" id="MU001749">
    <property type="protein sequence ID" value="KAF2800319.1"/>
    <property type="molecule type" value="Genomic_DNA"/>
</dbReference>
<keyword evidence="3" id="KW-0378">Hydrolase</keyword>
<keyword evidence="4" id="KW-1185">Reference proteome</keyword>
<proteinExistence type="inferred from homology"/>
<accession>A0A6A6XV99</accession>
<dbReference type="Proteomes" id="UP000799757">
    <property type="component" value="Unassembled WGS sequence"/>
</dbReference>
<protein>
    <submittedName>
        <fullName evidence="3">Alpha/beta-hydrolase</fullName>
    </submittedName>
</protein>
<dbReference type="Gene3D" id="3.40.50.1820">
    <property type="entry name" value="alpha/beta hydrolase"/>
    <property type="match status" value="1"/>
</dbReference>
<dbReference type="InterPro" id="IPR029058">
    <property type="entry name" value="AB_hydrolase_fold"/>
</dbReference>
<evidence type="ECO:0000313" key="4">
    <source>
        <dbReference type="Proteomes" id="UP000799757"/>
    </source>
</evidence>
<sequence length="297" mass="32657">MSTPDSVEFTTFDGLKLGGHLYSAGINRPCIIMTQGFSGLKEHFLPDYAARFNEAGYTVLIYDNRCWGSSEGLPRNHVDPSLQLRDYVDAFDFVGTLPSVDQSKIVFWGSSMSGGNVICAAAMERRVSAVIAQVPFVSGEQASRAFGPMHGMLLAERGAIRKGAAPTLVPVTPETMEEATSGTSKAILGDPESVAFNAEMDRRGYTREKLATFQSALAMVLHEPHAIIHRLAPIPLLMVVGDRDMTISTPMQLEMFSKALEPKRLHILKGAGHFEPYFGEVFERNILAQLEFLRNFV</sequence>
<dbReference type="OrthoDB" id="2498029at2759"/>
<evidence type="ECO:0000259" key="2">
    <source>
        <dbReference type="Pfam" id="PF12146"/>
    </source>
</evidence>
<evidence type="ECO:0000256" key="1">
    <source>
        <dbReference type="ARBA" id="ARBA00029464"/>
    </source>
</evidence>
<dbReference type="PANTHER" id="PTHR47751">
    <property type="entry name" value="SUPERFAMILY HYDROLASE, PUTATIVE (AFU_ORTHOLOGUE AFUA_2G16580)-RELATED"/>
    <property type="match status" value="1"/>
</dbReference>